<dbReference type="SUPFAM" id="SSF53300">
    <property type="entry name" value="vWA-like"/>
    <property type="match status" value="1"/>
</dbReference>
<protein>
    <submittedName>
        <fullName evidence="2">Putative von Willebrand factor type A domain protein</fullName>
    </submittedName>
</protein>
<dbReference type="CDD" id="cd00198">
    <property type="entry name" value="vWFA"/>
    <property type="match status" value="1"/>
</dbReference>
<name>E3T6R4_9BACT</name>
<dbReference type="InterPro" id="IPR002035">
    <property type="entry name" value="VWF_A"/>
</dbReference>
<dbReference type="NCBIfam" id="TIGR03436">
    <property type="entry name" value="acidobact_VWFA"/>
    <property type="match status" value="1"/>
</dbReference>
<feature type="domain" description="VWFA" evidence="1">
    <location>
        <begin position="75"/>
        <end position="249"/>
    </location>
</feature>
<organism evidence="2">
    <name type="scientific">uncultured bacterium 259</name>
    <dbReference type="NCBI Taxonomy" id="698386"/>
    <lineage>
        <taxon>Bacteria</taxon>
        <taxon>environmental samples</taxon>
    </lineage>
</organism>
<evidence type="ECO:0000259" key="1">
    <source>
        <dbReference type="SMART" id="SM00327"/>
    </source>
</evidence>
<evidence type="ECO:0000313" key="2">
    <source>
        <dbReference type="EMBL" id="ADC36008.1"/>
    </source>
</evidence>
<dbReference type="SMART" id="SM00327">
    <property type="entry name" value="VWA"/>
    <property type="match status" value="1"/>
</dbReference>
<accession>E3T6R4</accession>
<proteinExistence type="predicted"/>
<reference evidence="2" key="1">
    <citation type="submission" date="2009-12" db="EMBL/GenBank/DDBJ databases">
        <authorList>
            <person name="Kielak A."/>
            <person name="van Veen J.A."/>
            <person name="Kowalchuk G.A."/>
        </authorList>
    </citation>
    <scope>NUCLEOTIDE SEQUENCE</scope>
</reference>
<dbReference type="Pfam" id="PF00092">
    <property type="entry name" value="VWA"/>
    <property type="match status" value="1"/>
</dbReference>
<sequence length="297" mass="31340">MTRLPIAAVTCAITAALLGPDPQAQTFRASVAGVSVTVAVHDGRRGVGGLRAEDFELRDNGAPQQITSLSIESTPIDLTLVLDTSSSMTGMMERLKGDVRAVEGLLDESDRAGLITFSSSVREVSPMHERGDPAPAAALAPAGSTAFYQAVVAALLSATTPGRPHLALVMSDGDDNISLLDGADVSDLARRSETVLYVVLRGTIRASGSRVGWLGFRGPGDLDVLKEAAAATGGELRREKLDLPVARLFKSVIDDFKASYVLRYTPEGVNPGGWHELTVGVKGRRVDVRARRGYFGG</sequence>
<dbReference type="InterPro" id="IPR036465">
    <property type="entry name" value="vWFA_dom_sf"/>
</dbReference>
<dbReference type="Gene3D" id="3.40.50.410">
    <property type="entry name" value="von Willebrand factor, type A domain"/>
    <property type="match status" value="1"/>
</dbReference>
<dbReference type="EMBL" id="GU260708">
    <property type="protein sequence ID" value="ADC36008.1"/>
    <property type="molecule type" value="Genomic_DNA"/>
</dbReference>
<dbReference type="AlphaFoldDB" id="E3T6R4"/>
<dbReference type="InterPro" id="IPR017802">
    <property type="entry name" value="VWFA-rel_acidobac-type"/>
</dbReference>
<reference evidence="2" key="2">
    <citation type="journal article" date="2010" name="Appl. Environ. Microbiol.">
        <title>Comparative analysis of acidobacterial genomic fragments from terrestrial and aquatic metagenomic libraries, with emphasis on acidobacteria subdivision 6.</title>
        <authorList>
            <person name="Kielak A.M."/>
            <person name="van Veen J.A."/>
            <person name="Kowalchuk G.A."/>
        </authorList>
    </citation>
    <scope>NUCLEOTIDE SEQUENCE</scope>
</reference>